<dbReference type="InterPro" id="IPR036374">
    <property type="entry name" value="OxRdtase_Mopterin-bd_sf"/>
</dbReference>
<feature type="transmembrane region" description="Helical" evidence="1">
    <location>
        <begin position="33"/>
        <end position="56"/>
    </location>
</feature>
<dbReference type="CDD" id="cd00321">
    <property type="entry name" value="SO_family_Moco"/>
    <property type="match status" value="1"/>
</dbReference>
<name>A0A7C1FQM9_9CHLR</name>
<evidence type="ECO:0000313" key="3">
    <source>
        <dbReference type="EMBL" id="HDX31000.1"/>
    </source>
</evidence>
<evidence type="ECO:0000259" key="2">
    <source>
        <dbReference type="Pfam" id="PF00174"/>
    </source>
</evidence>
<keyword evidence="1" id="KW-0472">Membrane</keyword>
<feature type="transmembrane region" description="Helical" evidence="1">
    <location>
        <begin position="62"/>
        <end position="80"/>
    </location>
</feature>
<feature type="transmembrane region" description="Helical" evidence="1">
    <location>
        <begin position="101"/>
        <end position="121"/>
    </location>
</feature>
<dbReference type="SUPFAM" id="SSF56524">
    <property type="entry name" value="Oxidoreductase molybdopterin-binding domain"/>
    <property type="match status" value="1"/>
</dbReference>
<dbReference type="PANTHER" id="PTHR43032">
    <property type="entry name" value="PROTEIN-METHIONINE-SULFOXIDE REDUCTASE"/>
    <property type="match status" value="1"/>
</dbReference>
<dbReference type="Pfam" id="PF00174">
    <property type="entry name" value="Oxidored_molyb"/>
    <property type="match status" value="1"/>
</dbReference>
<reference evidence="3" key="1">
    <citation type="journal article" date="2020" name="mSystems">
        <title>Genome- and Community-Level Interaction Insights into Carbon Utilization and Element Cycling Functions of Hydrothermarchaeota in Hydrothermal Sediment.</title>
        <authorList>
            <person name="Zhou Z."/>
            <person name="Liu Y."/>
            <person name="Xu W."/>
            <person name="Pan J."/>
            <person name="Luo Z.H."/>
            <person name="Li M."/>
        </authorList>
    </citation>
    <scope>NUCLEOTIDE SEQUENCE [LARGE SCALE GENOMIC DNA]</scope>
    <source>
        <strain evidence="3">SpSt-289</strain>
    </source>
</reference>
<keyword evidence="1" id="KW-1133">Transmembrane helix</keyword>
<dbReference type="Gene3D" id="3.90.420.10">
    <property type="entry name" value="Oxidoreductase, molybdopterin-binding domain"/>
    <property type="match status" value="1"/>
</dbReference>
<accession>A0A7C1FQM9</accession>
<feature type="transmembrane region" description="Helical" evidence="1">
    <location>
        <begin position="168"/>
        <end position="185"/>
    </location>
</feature>
<protein>
    <submittedName>
        <fullName evidence="3">Sulfite oxidase</fullName>
    </submittedName>
</protein>
<dbReference type="InterPro" id="IPR000572">
    <property type="entry name" value="OxRdtase_Mopterin-bd_dom"/>
</dbReference>
<dbReference type="AlphaFoldDB" id="A0A7C1FQM9"/>
<keyword evidence="1" id="KW-0812">Transmembrane</keyword>
<sequence>MIRCGRRAIELLPAGCYINPERFQQKTPMRFPWANSVLLTLLTLQIITGLGALMAGSEPMQWVLWLHGAGAYGVVIILLWKSAVIVHVIRRRPRWSISRAGFMWLTVLLIGTLVTGFYWSYDGPQFLAAYSLVTVHGWLAVAMWALLLWHTFAKRFVFRIPTARDRRAFLRLGGVALVGALLWRSERSVQSALALPGAQRRFTGSYETGSFTGRFPYVVWLFDNPAPVDPTRWTLRIDGAVQRSLELNLAELTRLAGATQTALLDCTGGWYTIQEWTGIPLALLLEQAGLRSDARSVTVESVTGYMRRFSLEEASRYLLATHVAGRPLDHGHGFPLRLVAPDRRGFEWVKWVTRVHVNTTSALLQPPLPLQ</sequence>
<feature type="domain" description="Oxidoreductase molybdopterin-binding" evidence="2">
    <location>
        <begin position="226"/>
        <end position="360"/>
    </location>
</feature>
<comment type="caution">
    <text evidence="3">The sequence shown here is derived from an EMBL/GenBank/DDBJ whole genome shotgun (WGS) entry which is preliminary data.</text>
</comment>
<feature type="transmembrane region" description="Helical" evidence="1">
    <location>
        <begin position="127"/>
        <end position="147"/>
    </location>
</feature>
<dbReference type="EMBL" id="DSMG01000065">
    <property type="protein sequence ID" value="HDX31000.1"/>
    <property type="molecule type" value="Genomic_DNA"/>
</dbReference>
<proteinExistence type="predicted"/>
<organism evidence="3">
    <name type="scientific">Caldilinea aerophila</name>
    <dbReference type="NCBI Taxonomy" id="133453"/>
    <lineage>
        <taxon>Bacteria</taxon>
        <taxon>Bacillati</taxon>
        <taxon>Chloroflexota</taxon>
        <taxon>Caldilineae</taxon>
        <taxon>Caldilineales</taxon>
        <taxon>Caldilineaceae</taxon>
        <taxon>Caldilinea</taxon>
    </lineage>
</organism>
<gene>
    <name evidence="3" type="ORF">ENQ20_05835</name>
</gene>
<evidence type="ECO:0000256" key="1">
    <source>
        <dbReference type="SAM" id="Phobius"/>
    </source>
</evidence>